<dbReference type="GO" id="GO:0046872">
    <property type="term" value="F:metal ion binding"/>
    <property type="evidence" value="ECO:0007669"/>
    <property type="project" value="UniProtKB-KW"/>
</dbReference>
<name>W0BC47_9GAMM</name>
<dbReference type="InterPro" id="IPR005123">
    <property type="entry name" value="Oxoglu/Fe-dep_dioxygenase_dom"/>
</dbReference>
<comment type="pathway">
    <text evidence="2">Alkene biosynthesis; ethylene biosynthesis via 2-oxoglutarate.</text>
</comment>
<dbReference type="SUPFAM" id="SSF51197">
    <property type="entry name" value="Clavaminate synthase-like"/>
    <property type="match status" value="1"/>
</dbReference>
<evidence type="ECO:0000313" key="14">
    <source>
        <dbReference type="Proteomes" id="UP000018838"/>
    </source>
</evidence>
<evidence type="ECO:0000256" key="8">
    <source>
        <dbReference type="ARBA" id="ARBA00031282"/>
    </source>
</evidence>
<comment type="catalytic activity">
    <reaction evidence="10">
        <text>L-arginine + 2-oxoglutarate + O2 = guanidine + L-glutamate 5-semialdehyde + succinate + CO2</text>
        <dbReference type="Rhea" id="RHEA:31535"/>
        <dbReference type="ChEBI" id="CHEBI:15379"/>
        <dbReference type="ChEBI" id="CHEBI:16526"/>
        <dbReference type="ChEBI" id="CHEBI:16810"/>
        <dbReference type="ChEBI" id="CHEBI:30031"/>
        <dbReference type="ChEBI" id="CHEBI:30087"/>
        <dbReference type="ChEBI" id="CHEBI:32682"/>
        <dbReference type="ChEBI" id="CHEBI:58066"/>
        <dbReference type="EC" id="1.14.20.7"/>
    </reaction>
</comment>
<evidence type="ECO:0000256" key="9">
    <source>
        <dbReference type="ARBA" id="ARBA00047725"/>
    </source>
</evidence>
<dbReference type="InterPro" id="IPR050231">
    <property type="entry name" value="Iron_ascorbate_oxido_reductase"/>
</dbReference>
<comment type="catalytic activity">
    <reaction evidence="9">
        <text>2-oxoglutarate + O2 + 2 H(+) = ethene + 3 CO2 + H2O</text>
        <dbReference type="Rhea" id="RHEA:31523"/>
        <dbReference type="ChEBI" id="CHEBI:15377"/>
        <dbReference type="ChEBI" id="CHEBI:15378"/>
        <dbReference type="ChEBI" id="CHEBI:15379"/>
        <dbReference type="ChEBI" id="CHEBI:16526"/>
        <dbReference type="ChEBI" id="CHEBI:16810"/>
        <dbReference type="ChEBI" id="CHEBI:18153"/>
        <dbReference type="EC" id="1.13.12.19"/>
    </reaction>
</comment>
<evidence type="ECO:0000259" key="12">
    <source>
        <dbReference type="PROSITE" id="PS51471"/>
    </source>
</evidence>
<evidence type="ECO:0000256" key="6">
    <source>
        <dbReference type="ARBA" id="ARBA00022666"/>
    </source>
</evidence>
<feature type="domain" description="Fe2OG dioxygenase" evidence="12">
    <location>
        <begin position="155"/>
        <end position="260"/>
    </location>
</feature>
<evidence type="ECO:0000313" key="13">
    <source>
        <dbReference type="EMBL" id="AHE67420.1"/>
    </source>
</evidence>
<dbReference type="STRING" id="1268635.Loa_01873"/>
<keyword evidence="11 13" id="KW-0560">Oxidoreductase</keyword>
<dbReference type="Pfam" id="PF03171">
    <property type="entry name" value="2OG-FeII_Oxy"/>
    <property type="match status" value="1"/>
</dbReference>
<dbReference type="KEGG" id="lok:Loa_01873"/>
<evidence type="ECO:0000256" key="7">
    <source>
        <dbReference type="ARBA" id="ARBA00031011"/>
    </source>
</evidence>
<organism evidence="13 14">
    <name type="scientific">Legionella oakridgensis ATCC 33761 = DSM 21215</name>
    <dbReference type="NCBI Taxonomy" id="1268635"/>
    <lineage>
        <taxon>Bacteria</taxon>
        <taxon>Pseudomonadati</taxon>
        <taxon>Pseudomonadota</taxon>
        <taxon>Gammaproteobacteria</taxon>
        <taxon>Legionellales</taxon>
        <taxon>Legionellaceae</taxon>
        <taxon>Legionella</taxon>
    </lineage>
</organism>
<dbReference type="eggNOG" id="COG3491">
    <property type="taxonomic scope" value="Bacteria"/>
</dbReference>
<dbReference type="GO" id="GO:0051213">
    <property type="term" value="F:dioxygenase activity"/>
    <property type="evidence" value="ECO:0007669"/>
    <property type="project" value="UniProtKB-KW"/>
</dbReference>
<dbReference type="RefSeq" id="WP_237757989.1">
    <property type="nucleotide sequence ID" value="NZ_CP004006.1"/>
</dbReference>
<comment type="cofactor">
    <cofactor evidence="1">
        <name>Fe(2+)</name>
        <dbReference type="ChEBI" id="CHEBI:29033"/>
    </cofactor>
</comment>
<dbReference type="InterPro" id="IPR044861">
    <property type="entry name" value="IPNS-like_FE2OG_OXY"/>
</dbReference>
<dbReference type="InterPro" id="IPR027443">
    <property type="entry name" value="IPNS-like_sf"/>
</dbReference>
<protein>
    <recommendedName>
        <fullName evidence="5">2-oxoglutarate-dependent ethylene/succinate-forming enzyme</fullName>
        <ecNumber evidence="4">1.13.12.19</ecNumber>
        <ecNumber evidence="3">1.14.20.7</ecNumber>
    </recommendedName>
    <alternativeName>
        <fullName evidence="7">2-oxoglutarate dioxygenase (ethylene-forming)</fullName>
    </alternativeName>
    <alternativeName>
        <fullName evidence="8">2-oxoglutarate/L-arginine monooxygenase/decarboxylase (succinate-forming)</fullName>
    </alternativeName>
</protein>
<dbReference type="GO" id="GO:0009693">
    <property type="term" value="P:ethylene biosynthetic process"/>
    <property type="evidence" value="ECO:0007669"/>
    <property type="project" value="UniProtKB-KW"/>
</dbReference>
<reference evidence="13 14" key="1">
    <citation type="journal article" date="2013" name="Int. J. Med. Microbiol.">
        <title>Legionella oakridgensis ATCC 33761 genome sequence and phenotypic characterization reveals its replication capacity in amoebae.</title>
        <authorList>
            <person name="Brzuszkiewicz E."/>
            <person name="Schulz T."/>
            <person name="Rydzewski K."/>
            <person name="Daniel R."/>
            <person name="Gillmaier N."/>
            <person name="Dittmann C."/>
            <person name="Holland G."/>
            <person name="Schunder E."/>
            <person name="Lautner M."/>
            <person name="Eisenreich W."/>
            <person name="Luck C."/>
            <person name="Heuner K."/>
        </authorList>
    </citation>
    <scope>NUCLEOTIDE SEQUENCE [LARGE SCALE GENOMIC DNA]</scope>
    <source>
        <strain>OR-10</strain>
        <strain evidence="14">ATCC 33761</strain>
    </source>
</reference>
<dbReference type="EC" id="1.13.12.19" evidence="4"/>
<evidence type="ECO:0000256" key="10">
    <source>
        <dbReference type="ARBA" id="ARBA00049359"/>
    </source>
</evidence>
<dbReference type="EC" id="1.14.20.7" evidence="3"/>
<evidence type="ECO:0000256" key="4">
    <source>
        <dbReference type="ARBA" id="ARBA00012531"/>
    </source>
</evidence>
<dbReference type="HOGENOM" id="CLU_010119_6_3_6"/>
<keyword evidence="11" id="KW-0479">Metal-binding</keyword>
<evidence type="ECO:0000256" key="3">
    <source>
        <dbReference type="ARBA" id="ARBA00012293"/>
    </source>
</evidence>
<keyword evidence="6" id="KW-0266">Ethylene biosynthesis</keyword>
<keyword evidence="11" id="KW-0408">Iron</keyword>
<comment type="similarity">
    <text evidence="11">Belongs to the iron/ascorbate-dependent oxidoreductase family.</text>
</comment>
<evidence type="ECO:0000256" key="11">
    <source>
        <dbReference type="RuleBase" id="RU003682"/>
    </source>
</evidence>
<dbReference type="PROSITE" id="PS51471">
    <property type="entry name" value="FE2OG_OXY"/>
    <property type="match status" value="1"/>
</dbReference>
<dbReference type="Pfam" id="PF14226">
    <property type="entry name" value="DIOX_N"/>
    <property type="match status" value="1"/>
</dbReference>
<evidence type="ECO:0000256" key="5">
    <source>
        <dbReference type="ARBA" id="ARBA00019045"/>
    </source>
</evidence>
<sequence>MKLTLTGCDMRVLKIDFTQPQAAKIFSESLRHTGFAILENHPIDNDLIDSIYDEWHEFFNRQDKHDYLYKKETQDGYFPMTISEKAKGATLKDLKEFYQYYPWGQYPSSVSANTKALYRQLTELAATLLNWLEVELPVVIAEQLSMPLSAMIRDSEQTMLRILHYPALSGDEPVGAVRAAAHEDINLLTLLVGATTSGLQVKDNQGQWHEVPCSKENIVVNVGDMLALATNDFYRSTTHQVVNPEGSNEARLSMPLFLHPRPEVQLSLQKTAGQFLQERLIELGVI</sequence>
<evidence type="ECO:0000256" key="2">
    <source>
        <dbReference type="ARBA" id="ARBA00004767"/>
    </source>
</evidence>
<proteinExistence type="inferred from homology"/>
<keyword evidence="14" id="KW-1185">Reference proteome</keyword>
<accession>W0BC47</accession>
<gene>
    <name evidence="13" type="ORF">Loa_01873</name>
</gene>
<dbReference type="InterPro" id="IPR026992">
    <property type="entry name" value="DIOX_N"/>
</dbReference>
<evidence type="ECO:0000256" key="1">
    <source>
        <dbReference type="ARBA" id="ARBA00001954"/>
    </source>
</evidence>
<dbReference type="AlphaFoldDB" id="W0BC47"/>
<dbReference type="Gene3D" id="2.60.120.330">
    <property type="entry name" value="B-lactam Antibiotic, Isopenicillin N Synthase, Chain"/>
    <property type="match status" value="1"/>
</dbReference>
<keyword evidence="13" id="KW-0223">Dioxygenase</keyword>
<dbReference type="GO" id="GO:0102276">
    <property type="term" value="F:2-oxoglutarate oxygenase/decarboxylase (ethylene-forming) activity"/>
    <property type="evidence" value="ECO:0007669"/>
    <property type="project" value="UniProtKB-EC"/>
</dbReference>
<dbReference type="Proteomes" id="UP000018838">
    <property type="component" value="Chromosome"/>
</dbReference>
<dbReference type="PANTHER" id="PTHR47990">
    <property type="entry name" value="2-OXOGLUTARATE (2OG) AND FE(II)-DEPENDENT OXYGENASE SUPERFAMILY PROTEIN-RELATED"/>
    <property type="match status" value="1"/>
</dbReference>
<dbReference type="PATRIC" id="fig|1268635.3.peg.1908"/>
<dbReference type="EMBL" id="CP004006">
    <property type="protein sequence ID" value="AHE67420.1"/>
    <property type="molecule type" value="Genomic_DNA"/>
</dbReference>